<keyword evidence="2 3" id="KW-0456">Lyase</keyword>
<comment type="function">
    <text evidence="3">Covalently attaches a chromophore to Cys residue(s) of phycobiliproteins.</text>
</comment>
<dbReference type="Pfam" id="PF06206">
    <property type="entry name" value="CpeT"/>
    <property type="match status" value="1"/>
</dbReference>
<dbReference type="GO" id="GO:0017006">
    <property type="term" value="P:protein-tetrapyrrole linkage"/>
    <property type="evidence" value="ECO:0007669"/>
    <property type="project" value="UniProtKB-UniRule"/>
</dbReference>
<protein>
    <recommendedName>
        <fullName evidence="3">Chromophore lyase CpcT/CpeT</fullName>
        <ecNumber evidence="3">4.-.-.-</ecNumber>
    </recommendedName>
</protein>
<accession>A0A524RSZ4</accession>
<organism evidence="4 5">
    <name type="scientific">Aphanocapsa feldmannii 277cI</name>
    <dbReference type="NCBI Taxonomy" id="2507554"/>
    <lineage>
        <taxon>Bacteria</taxon>
        <taxon>Bacillati</taxon>
        <taxon>Cyanobacteriota</taxon>
        <taxon>Cyanophyceae</taxon>
        <taxon>Oscillatoriophycideae</taxon>
        <taxon>Chroococcales</taxon>
        <taxon>Microcystaceae</taxon>
        <taxon>Aphanocapsa</taxon>
    </lineage>
</organism>
<dbReference type="EC" id="4.-.-.-" evidence="3"/>
<dbReference type="HAMAP" id="MF_01460">
    <property type="entry name" value="Chrphore_lyase_CpxT"/>
    <property type="match status" value="1"/>
</dbReference>
<dbReference type="Proteomes" id="UP000315454">
    <property type="component" value="Unassembled WGS sequence"/>
</dbReference>
<dbReference type="Gene3D" id="2.40.128.590">
    <property type="entry name" value="CpcT/CpeT domain"/>
    <property type="match status" value="1"/>
</dbReference>
<dbReference type="GO" id="GO:0016829">
    <property type="term" value="F:lyase activity"/>
    <property type="evidence" value="ECO:0007669"/>
    <property type="project" value="UniProtKB-KW"/>
</dbReference>
<comment type="caution">
    <text evidence="4">The sequence shown here is derived from an EMBL/GenBank/DDBJ whole genome shotgun (WGS) entry which is preliminary data.</text>
</comment>
<evidence type="ECO:0000256" key="3">
    <source>
        <dbReference type="HAMAP-Rule" id="MF_01460"/>
    </source>
</evidence>
<proteinExistence type="inferred from homology"/>
<dbReference type="InterPro" id="IPR010404">
    <property type="entry name" value="CpcT/CpeT"/>
</dbReference>
<dbReference type="InterPro" id="IPR038672">
    <property type="entry name" value="CpcT/CpeT_sf"/>
</dbReference>
<reference evidence="4 5" key="1">
    <citation type="journal article" date="2019" name="mSystems">
        <title>Life at home and on the roam: Genomic adaptions reflect the dual lifestyle of an intracellular, facultative symbiont.</title>
        <authorList>
            <person name="Burgsdorf I."/>
        </authorList>
    </citation>
    <scope>NUCLEOTIDE SEQUENCE [LARGE SCALE GENOMIC DNA]</scope>
    <source>
        <strain evidence="4">277cI</strain>
    </source>
</reference>
<dbReference type="AlphaFoldDB" id="A0A524RSZ4"/>
<evidence type="ECO:0000256" key="1">
    <source>
        <dbReference type="ARBA" id="ARBA00008206"/>
    </source>
</evidence>
<evidence type="ECO:0000313" key="5">
    <source>
        <dbReference type="Proteomes" id="UP000315454"/>
    </source>
</evidence>
<dbReference type="PANTHER" id="PTHR35137">
    <property type="entry name" value="CHROMOPHORE LYASE CRL, CHLOROPLASTIC"/>
    <property type="match status" value="1"/>
</dbReference>
<dbReference type="EMBL" id="SRMN01000086">
    <property type="protein sequence ID" value="TGH21025.1"/>
    <property type="molecule type" value="Genomic_DNA"/>
</dbReference>
<evidence type="ECO:0000256" key="2">
    <source>
        <dbReference type="ARBA" id="ARBA00023239"/>
    </source>
</evidence>
<name>A0A524RSZ4_9CHRO</name>
<gene>
    <name evidence="3" type="primary">cpcT</name>
    <name evidence="4" type="ORF">ERJ68_06085</name>
</gene>
<dbReference type="PANTHER" id="PTHR35137:SF1">
    <property type="entry name" value="CHROMOPHORE LYASE CRL, CHLOROPLASTIC"/>
    <property type="match status" value="1"/>
</dbReference>
<dbReference type="CDD" id="cd16338">
    <property type="entry name" value="CpcT"/>
    <property type="match status" value="1"/>
</dbReference>
<sequence>MDRAMFLRFCRALAGSFSNQRQACANPVEFAFIHVAFRPLPEAFFGPGWYYSEQAYDHDIWTPYRQGIHRVEYRGDHAFVHNFGLPDPILASGATRDDRIRGALRPAGLKPRQGCAMVFRPTVEGPFLGAVEPGCQCLIPRNGRISYLFSEVEFDERHWLSRDRGFDPESHEQLWGSEHGHLVFERTASFAAEVPGHWLAELSSGSRV</sequence>
<evidence type="ECO:0000313" key="4">
    <source>
        <dbReference type="EMBL" id="TGH21025.1"/>
    </source>
</evidence>
<comment type="similarity">
    <text evidence="1 3">Belongs to the CpcT/CpeT biliprotein lyase family.</text>
</comment>